<evidence type="ECO:0000259" key="1">
    <source>
        <dbReference type="Pfam" id="PF13456"/>
    </source>
</evidence>
<organism evidence="2 3">
    <name type="scientific">Dipteronia sinensis</name>
    <dbReference type="NCBI Taxonomy" id="43782"/>
    <lineage>
        <taxon>Eukaryota</taxon>
        <taxon>Viridiplantae</taxon>
        <taxon>Streptophyta</taxon>
        <taxon>Embryophyta</taxon>
        <taxon>Tracheophyta</taxon>
        <taxon>Spermatophyta</taxon>
        <taxon>Magnoliopsida</taxon>
        <taxon>eudicotyledons</taxon>
        <taxon>Gunneridae</taxon>
        <taxon>Pentapetalae</taxon>
        <taxon>rosids</taxon>
        <taxon>malvids</taxon>
        <taxon>Sapindales</taxon>
        <taxon>Sapindaceae</taxon>
        <taxon>Hippocastanoideae</taxon>
        <taxon>Acereae</taxon>
        <taxon>Dipteronia</taxon>
    </lineage>
</organism>
<dbReference type="PANTHER" id="PTHR47074">
    <property type="entry name" value="BNAC02G40300D PROTEIN"/>
    <property type="match status" value="1"/>
</dbReference>
<proteinExistence type="predicted"/>
<evidence type="ECO:0000313" key="2">
    <source>
        <dbReference type="EMBL" id="KAK3198284.1"/>
    </source>
</evidence>
<name>A0AAE0A0N5_9ROSI</name>
<dbReference type="InterPro" id="IPR052929">
    <property type="entry name" value="RNase_H-like_EbsB-rel"/>
</dbReference>
<dbReference type="AlphaFoldDB" id="A0AAE0A0N5"/>
<evidence type="ECO:0000313" key="3">
    <source>
        <dbReference type="Proteomes" id="UP001281410"/>
    </source>
</evidence>
<dbReference type="GO" id="GO:0004523">
    <property type="term" value="F:RNA-DNA hybrid ribonuclease activity"/>
    <property type="evidence" value="ECO:0007669"/>
    <property type="project" value="InterPro"/>
</dbReference>
<sequence length="157" mass="17940">MWRASNHWLPTLTYLVKRGVPSDGLCPRCHRRVELMYHALWGCRAMSKASNYLAEWRLAHQVEVSSFENNVVQVPIWRPLEEGYWKINFYTATSYKNRLIGLGIIIRDVVGKVRADAAHKLMATFSPVEAEAMAARRGILLVVELGLVPFQIETDSL</sequence>
<dbReference type="Proteomes" id="UP001281410">
    <property type="component" value="Unassembled WGS sequence"/>
</dbReference>
<feature type="domain" description="RNase H type-1" evidence="1">
    <location>
        <begin position="90"/>
        <end position="156"/>
    </location>
</feature>
<dbReference type="EMBL" id="JANJYJ010000007">
    <property type="protein sequence ID" value="KAK3198284.1"/>
    <property type="molecule type" value="Genomic_DNA"/>
</dbReference>
<dbReference type="InterPro" id="IPR002156">
    <property type="entry name" value="RNaseH_domain"/>
</dbReference>
<dbReference type="GO" id="GO:0003676">
    <property type="term" value="F:nucleic acid binding"/>
    <property type="evidence" value="ECO:0007669"/>
    <property type="project" value="InterPro"/>
</dbReference>
<reference evidence="2" key="1">
    <citation type="journal article" date="2023" name="Plant J.">
        <title>Genome sequences and population genomics provide insights into the demographic history, inbreeding, and mutation load of two 'living fossil' tree species of Dipteronia.</title>
        <authorList>
            <person name="Feng Y."/>
            <person name="Comes H.P."/>
            <person name="Chen J."/>
            <person name="Zhu S."/>
            <person name="Lu R."/>
            <person name="Zhang X."/>
            <person name="Li P."/>
            <person name="Qiu J."/>
            <person name="Olsen K.M."/>
            <person name="Qiu Y."/>
        </authorList>
    </citation>
    <scope>NUCLEOTIDE SEQUENCE</scope>
    <source>
        <strain evidence="2">NBL</strain>
    </source>
</reference>
<dbReference type="Pfam" id="PF13456">
    <property type="entry name" value="RVT_3"/>
    <property type="match status" value="1"/>
</dbReference>
<protein>
    <recommendedName>
        <fullName evidence="1">RNase H type-1 domain-containing protein</fullName>
    </recommendedName>
</protein>
<comment type="caution">
    <text evidence="2">The sequence shown here is derived from an EMBL/GenBank/DDBJ whole genome shotgun (WGS) entry which is preliminary data.</text>
</comment>
<accession>A0AAE0A0N5</accession>
<gene>
    <name evidence="2" type="ORF">Dsin_021699</name>
</gene>
<keyword evidence="3" id="KW-1185">Reference proteome</keyword>
<dbReference type="PANTHER" id="PTHR47074:SF79">
    <property type="entry name" value="PUTATIVE-RELATED"/>
    <property type="match status" value="1"/>
</dbReference>